<dbReference type="PANTHER" id="PTHR23530">
    <property type="entry name" value="TRANSPORT PROTEIN-RELATED"/>
    <property type="match status" value="1"/>
</dbReference>
<dbReference type="Gene3D" id="1.20.1250.20">
    <property type="entry name" value="MFS general substrate transporter like domains"/>
    <property type="match status" value="1"/>
</dbReference>
<comment type="caution">
    <text evidence="3">The sequence shown here is derived from an EMBL/GenBank/DDBJ whole genome shotgun (WGS) entry which is preliminary data.</text>
</comment>
<feature type="transmembrane region" description="Helical" evidence="2">
    <location>
        <begin position="361"/>
        <end position="379"/>
    </location>
</feature>
<dbReference type="SUPFAM" id="SSF103473">
    <property type="entry name" value="MFS general substrate transporter"/>
    <property type="match status" value="1"/>
</dbReference>
<dbReference type="InterPro" id="IPR011701">
    <property type="entry name" value="MFS"/>
</dbReference>
<proteinExistence type="predicted"/>
<keyword evidence="2" id="KW-0812">Transmembrane</keyword>
<feature type="transmembrane region" description="Helical" evidence="2">
    <location>
        <begin position="429"/>
        <end position="450"/>
    </location>
</feature>
<organism evidence="3 4">
    <name type="scientific">Nocardia halotolerans</name>
    <dbReference type="NCBI Taxonomy" id="1755878"/>
    <lineage>
        <taxon>Bacteria</taxon>
        <taxon>Bacillati</taxon>
        <taxon>Actinomycetota</taxon>
        <taxon>Actinomycetes</taxon>
        <taxon>Mycobacteriales</taxon>
        <taxon>Nocardiaceae</taxon>
        <taxon>Nocardia</taxon>
    </lineage>
</organism>
<feature type="compositionally biased region" description="Pro residues" evidence="1">
    <location>
        <begin position="264"/>
        <end position="274"/>
    </location>
</feature>
<feature type="transmembrane region" description="Helical" evidence="2">
    <location>
        <begin position="46"/>
        <end position="65"/>
    </location>
</feature>
<evidence type="ECO:0000256" key="2">
    <source>
        <dbReference type="SAM" id="Phobius"/>
    </source>
</evidence>
<dbReference type="Pfam" id="PF07690">
    <property type="entry name" value="MFS_1"/>
    <property type="match status" value="1"/>
</dbReference>
<keyword evidence="2" id="KW-0472">Membrane</keyword>
<dbReference type="PANTHER" id="PTHR23530:SF1">
    <property type="entry name" value="PERMEASE, MAJOR FACILITATOR SUPERFAMILY-RELATED"/>
    <property type="match status" value="1"/>
</dbReference>
<name>A0ABV8VKK2_9NOCA</name>
<protein>
    <submittedName>
        <fullName evidence="3">MFS transporter</fullName>
    </submittedName>
</protein>
<evidence type="ECO:0000313" key="4">
    <source>
        <dbReference type="Proteomes" id="UP001595844"/>
    </source>
</evidence>
<feature type="transmembrane region" description="Helical" evidence="2">
    <location>
        <begin position="146"/>
        <end position="164"/>
    </location>
</feature>
<feature type="transmembrane region" description="Helical" evidence="2">
    <location>
        <begin position="385"/>
        <end position="408"/>
    </location>
</feature>
<keyword evidence="4" id="KW-1185">Reference proteome</keyword>
<evidence type="ECO:0000313" key="3">
    <source>
        <dbReference type="EMBL" id="MFC4376605.1"/>
    </source>
</evidence>
<sequence>MARLTREPVGVRGLALRAVLFKGSRDLLPIYALYGVLFADHGLTTAQISLLLALWSVTAFLLEVPSGAWADTVSRRALLVLASVLQAAGFATWMLAPSLLGFALGFILWGISGALESGTFEALIYDDLVARAEPSAYARIMGWARGAQETTVLVAIVAAAPLYALGGFALVGWVSVAIGGLHTLAALALPSAPVAISAAAIDELDDEPDTIGPHAPPGWTKTTVAEELQDASPASAYSPASAETASAPSAEPAPHRDPADGVRPAPPPSGPPSPDGVSSRYVAMLRAGIAEALHVRRVRRGVLLGALLYGVTAFDEYFGLLAVSGGATTATSALLVGVTATGSLAGSLLAGRTETVPAKALAAALFVAGLLFIAGALAVGAASPLLLWAGFIGIAIAYGIDFNAEVVAGARLQDAIDGPARATVTSVSGLLAEVVALAVFGFVAAATLWLSMSTTIALLGAVLLLAGALTPSWLPARTAPDEPSPASDHHL</sequence>
<accession>A0ABV8VKK2</accession>
<gene>
    <name evidence="3" type="ORF">ACFO5K_21140</name>
</gene>
<evidence type="ECO:0000256" key="1">
    <source>
        <dbReference type="SAM" id="MobiDB-lite"/>
    </source>
</evidence>
<feature type="transmembrane region" description="Helical" evidence="2">
    <location>
        <begin position="329"/>
        <end position="349"/>
    </location>
</feature>
<feature type="transmembrane region" description="Helical" evidence="2">
    <location>
        <begin position="302"/>
        <end position="323"/>
    </location>
</feature>
<feature type="compositionally biased region" description="Low complexity" evidence="1">
    <location>
        <begin position="231"/>
        <end position="252"/>
    </location>
</feature>
<dbReference type="Proteomes" id="UP001595844">
    <property type="component" value="Unassembled WGS sequence"/>
</dbReference>
<keyword evidence="2" id="KW-1133">Transmembrane helix</keyword>
<dbReference type="InterPro" id="IPR053160">
    <property type="entry name" value="MFS_DHA3_Transporter"/>
</dbReference>
<feature type="region of interest" description="Disordered" evidence="1">
    <location>
        <begin position="230"/>
        <end position="277"/>
    </location>
</feature>
<dbReference type="RefSeq" id="WP_378565640.1">
    <property type="nucleotide sequence ID" value="NZ_JBHSDL010000025.1"/>
</dbReference>
<dbReference type="InterPro" id="IPR036259">
    <property type="entry name" value="MFS_trans_sf"/>
</dbReference>
<reference evidence="4" key="1">
    <citation type="journal article" date="2019" name="Int. J. Syst. Evol. Microbiol.">
        <title>The Global Catalogue of Microorganisms (GCM) 10K type strain sequencing project: providing services to taxonomists for standard genome sequencing and annotation.</title>
        <authorList>
            <consortium name="The Broad Institute Genomics Platform"/>
            <consortium name="The Broad Institute Genome Sequencing Center for Infectious Disease"/>
            <person name="Wu L."/>
            <person name="Ma J."/>
        </authorList>
    </citation>
    <scope>NUCLEOTIDE SEQUENCE [LARGE SCALE GENOMIC DNA]</scope>
    <source>
        <strain evidence="4">IBRC-M 10490</strain>
    </source>
</reference>
<feature type="transmembrane region" description="Helical" evidence="2">
    <location>
        <begin position="456"/>
        <end position="474"/>
    </location>
</feature>
<dbReference type="EMBL" id="JBHSDL010000025">
    <property type="protein sequence ID" value="MFC4376605.1"/>
    <property type="molecule type" value="Genomic_DNA"/>
</dbReference>